<dbReference type="Pfam" id="PF07883">
    <property type="entry name" value="Cupin_2"/>
    <property type="match status" value="1"/>
</dbReference>
<comment type="caution">
    <text evidence="2">The sequence shown here is derived from an EMBL/GenBank/DDBJ whole genome shotgun (WGS) entry which is preliminary data.</text>
</comment>
<dbReference type="Gene3D" id="2.60.120.10">
    <property type="entry name" value="Jelly Rolls"/>
    <property type="match status" value="1"/>
</dbReference>
<dbReference type="SUPFAM" id="SSF51182">
    <property type="entry name" value="RmlC-like cupins"/>
    <property type="match status" value="1"/>
</dbReference>
<name>A0ABQ3H126_9NEIS</name>
<evidence type="ECO:0000313" key="2">
    <source>
        <dbReference type="EMBL" id="GHD62117.1"/>
    </source>
</evidence>
<evidence type="ECO:0000259" key="1">
    <source>
        <dbReference type="Pfam" id="PF07883"/>
    </source>
</evidence>
<protein>
    <submittedName>
        <fullName evidence="2">Cupin</fullName>
    </submittedName>
</protein>
<accession>A0ABQ3H126</accession>
<dbReference type="EMBL" id="BMYO01000004">
    <property type="protein sequence ID" value="GHD62117.1"/>
    <property type="molecule type" value="Genomic_DNA"/>
</dbReference>
<reference evidence="3" key="1">
    <citation type="journal article" date="2019" name="Int. J. Syst. Evol. Microbiol.">
        <title>The Global Catalogue of Microorganisms (GCM) 10K type strain sequencing project: providing services to taxonomists for standard genome sequencing and annotation.</title>
        <authorList>
            <consortium name="The Broad Institute Genomics Platform"/>
            <consortium name="The Broad Institute Genome Sequencing Center for Infectious Disease"/>
            <person name="Wu L."/>
            <person name="Ma J."/>
        </authorList>
    </citation>
    <scope>NUCLEOTIDE SEQUENCE [LARGE SCALE GENOMIC DNA]</scope>
    <source>
        <strain evidence="3">KCTC 23701</strain>
    </source>
</reference>
<organism evidence="2 3">
    <name type="scientific">Jeongeupia chitinilytica</name>
    <dbReference type="NCBI Taxonomy" id="1041641"/>
    <lineage>
        <taxon>Bacteria</taxon>
        <taxon>Pseudomonadati</taxon>
        <taxon>Pseudomonadota</taxon>
        <taxon>Betaproteobacteria</taxon>
        <taxon>Neisseriales</taxon>
        <taxon>Chitinibacteraceae</taxon>
        <taxon>Jeongeupia</taxon>
    </lineage>
</organism>
<dbReference type="CDD" id="cd06981">
    <property type="entry name" value="cupin_reut_a1446"/>
    <property type="match status" value="1"/>
</dbReference>
<dbReference type="Proteomes" id="UP000604737">
    <property type="component" value="Unassembled WGS sequence"/>
</dbReference>
<dbReference type="InterPro" id="IPR011051">
    <property type="entry name" value="RmlC_Cupin_sf"/>
</dbReference>
<dbReference type="RefSeq" id="WP_189459932.1">
    <property type="nucleotide sequence ID" value="NZ_BMYO01000004.1"/>
</dbReference>
<evidence type="ECO:0000313" key="3">
    <source>
        <dbReference type="Proteomes" id="UP000604737"/>
    </source>
</evidence>
<gene>
    <name evidence="2" type="ORF">GCM10007350_17580</name>
</gene>
<keyword evidence="3" id="KW-1185">Reference proteome</keyword>
<dbReference type="InterPro" id="IPR013096">
    <property type="entry name" value="Cupin_2"/>
</dbReference>
<sequence length="102" mass="11429">MPNLFADVPRDLSEELFETLAGAGPVRIERIVSNGQTSPEGFWYDQTESEWVVVLQGSARLRFEDEAADVELGVGDHVLIAPHRRHRVTYTAAATVWLAVFF</sequence>
<dbReference type="InterPro" id="IPR014710">
    <property type="entry name" value="RmlC-like_jellyroll"/>
</dbReference>
<proteinExistence type="predicted"/>
<feature type="domain" description="Cupin type-2" evidence="1">
    <location>
        <begin position="45"/>
        <end position="100"/>
    </location>
</feature>